<dbReference type="InterPro" id="IPR013107">
    <property type="entry name" value="Acyl-CoA_DH_C"/>
</dbReference>
<feature type="region of interest" description="Disordered" evidence="2">
    <location>
        <begin position="1"/>
        <end position="24"/>
    </location>
</feature>
<evidence type="ECO:0000259" key="3">
    <source>
        <dbReference type="Pfam" id="PF02771"/>
    </source>
</evidence>
<evidence type="ECO:0000313" key="6">
    <source>
        <dbReference type="Proteomes" id="UP001604002"/>
    </source>
</evidence>
<dbReference type="EC" id="1.-.-.-" evidence="5"/>
<sequence>MASPFTQTSSDGSQERLPPPPSRPHLITCDAEAIEIAHALAPRLAEGASARDRGRILPWEEIELFTASGLGTLTVPRQFGGPEVSNETLARVFAILAAADASVAQIPQNQFGVLGLVREAASPGQQARIYADILAGHRIGNAGPERHGRAITHVTTQLARTDEGLRLTGQRYYSTGSMFAHWIPTRAVDEAGRPVFVWVRRDAPGVRVVDDWAGFGQTTTASGTVIFEAAPVDAELLIDLTPLATRPGLAGPQSQLIQAAIDAGIAAGAVAAALDFVRTKTRAWPFTVETATQDPYIIGEVGRLEIDLHAAEEVLARAGHTLDRIAAAPVTAESSAEASVAVAEAKILTTEIALEASERLLELAGSSATREGYNLGRFWRDARVHTLHDPVRWKYHLLGNYTLNGALPPRHQWN</sequence>
<keyword evidence="1 5" id="KW-0560">Oxidoreductase</keyword>
<evidence type="ECO:0000256" key="1">
    <source>
        <dbReference type="ARBA" id="ARBA00023002"/>
    </source>
</evidence>
<feature type="domain" description="Acyl-CoA dehydrogenase/oxidase N-terminal" evidence="3">
    <location>
        <begin position="43"/>
        <end position="136"/>
    </location>
</feature>
<dbReference type="RefSeq" id="WP_393992182.1">
    <property type="nucleotide sequence ID" value="NZ_JBAFVH010000004.1"/>
</dbReference>
<dbReference type="InterPro" id="IPR037069">
    <property type="entry name" value="AcylCoA_DH/ox_N_sf"/>
</dbReference>
<protein>
    <submittedName>
        <fullName evidence="5">SfnB family sulfur acquisition oxidoreductase</fullName>
        <ecNumber evidence="5">1.-.-.-</ecNumber>
    </submittedName>
</protein>
<dbReference type="InterPro" id="IPR013786">
    <property type="entry name" value="AcylCoA_DH/ox_N"/>
</dbReference>
<dbReference type="Pfam" id="PF02771">
    <property type="entry name" value="Acyl-CoA_dh_N"/>
    <property type="match status" value="1"/>
</dbReference>
<dbReference type="Gene3D" id="2.40.110.10">
    <property type="entry name" value="Butyryl-CoA Dehydrogenase, subunit A, domain 2"/>
    <property type="match status" value="1"/>
</dbReference>
<name>A0ABW6ZUH7_9HYPH</name>
<evidence type="ECO:0000256" key="2">
    <source>
        <dbReference type="SAM" id="MobiDB-lite"/>
    </source>
</evidence>
<dbReference type="PIRSF" id="PIRSF016578">
    <property type="entry name" value="HsaA"/>
    <property type="match status" value="1"/>
</dbReference>
<proteinExistence type="predicted"/>
<dbReference type="GO" id="GO:0016491">
    <property type="term" value="F:oxidoreductase activity"/>
    <property type="evidence" value="ECO:0007669"/>
    <property type="project" value="UniProtKB-KW"/>
</dbReference>
<keyword evidence="6" id="KW-1185">Reference proteome</keyword>
<dbReference type="SUPFAM" id="SSF47203">
    <property type="entry name" value="Acyl-CoA dehydrogenase C-terminal domain-like"/>
    <property type="match status" value="1"/>
</dbReference>
<comment type="caution">
    <text evidence="5">The sequence shown here is derived from an EMBL/GenBank/DDBJ whole genome shotgun (WGS) entry which is preliminary data.</text>
</comment>
<dbReference type="InterPro" id="IPR023922">
    <property type="entry name" value="S04_starv_induced_SfnB"/>
</dbReference>
<reference evidence="5 6" key="1">
    <citation type="submission" date="2024-02" db="EMBL/GenBank/DDBJ databases">
        <title>Expansion and revision of Xanthobacter and proposal of Roseixanthobacter gen. nov.</title>
        <authorList>
            <person name="Soltysiak M.P.M."/>
            <person name="Jalihal A."/>
            <person name="Ory A."/>
            <person name="Chrisophersen C."/>
            <person name="Lee A.D."/>
            <person name="Boulton J."/>
            <person name="Springer M."/>
        </authorList>
    </citation>
    <scope>NUCLEOTIDE SEQUENCE [LARGE SCALE GENOMIC DNA]</scope>
    <source>
        <strain evidence="5 6">23A</strain>
    </source>
</reference>
<dbReference type="SUPFAM" id="SSF56645">
    <property type="entry name" value="Acyl-CoA dehydrogenase NM domain-like"/>
    <property type="match status" value="1"/>
</dbReference>
<accession>A0ABW6ZUH7</accession>
<dbReference type="Gene3D" id="1.20.140.10">
    <property type="entry name" value="Butyryl-CoA Dehydrogenase, subunit A, domain 3"/>
    <property type="match status" value="1"/>
</dbReference>
<dbReference type="PANTHER" id="PTHR43884">
    <property type="entry name" value="ACYL-COA DEHYDROGENASE"/>
    <property type="match status" value="1"/>
</dbReference>
<dbReference type="InterPro" id="IPR009100">
    <property type="entry name" value="AcylCoA_DH/oxidase_NM_dom_sf"/>
</dbReference>
<dbReference type="EMBL" id="JBAFVH010000004">
    <property type="protein sequence ID" value="MFG1372278.1"/>
    <property type="molecule type" value="Genomic_DNA"/>
</dbReference>
<dbReference type="PANTHER" id="PTHR43884:SF12">
    <property type="entry name" value="ISOVALERYL-COA DEHYDROGENASE, MITOCHONDRIAL-RELATED"/>
    <property type="match status" value="1"/>
</dbReference>
<dbReference type="Gene3D" id="1.10.540.10">
    <property type="entry name" value="Acyl-CoA dehydrogenase/oxidase, N-terminal domain"/>
    <property type="match status" value="1"/>
</dbReference>
<evidence type="ECO:0000259" key="4">
    <source>
        <dbReference type="Pfam" id="PF08028"/>
    </source>
</evidence>
<organism evidence="5 6">
    <name type="scientific">Xanthobacter oligotrophicus</name>
    <dbReference type="NCBI Taxonomy" id="2607286"/>
    <lineage>
        <taxon>Bacteria</taxon>
        <taxon>Pseudomonadati</taxon>
        <taxon>Pseudomonadota</taxon>
        <taxon>Alphaproteobacteria</taxon>
        <taxon>Hyphomicrobiales</taxon>
        <taxon>Xanthobacteraceae</taxon>
        <taxon>Xanthobacter</taxon>
    </lineage>
</organism>
<gene>
    <name evidence="5" type="ORF">V5F32_08890</name>
</gene>
<dbReference type="Proteomes" id="UP001604002">
    <property type="component" value="Unassembled WGS sequence"/>
</dbReference>
<dbReference type="InterPro" id="IPR046373">
    <property type="entry name" value="Acyl-CoA_Oxase/DH_mid-dom_sf"/>
</dbReference>
<evidence type="ECO:0000313" key="5">
    <source>
        <dbReference type="EMBL" id="MFG1372278.1"/>
    </source>
</evidence>
<dbReference type="NCBIfam" id="TIGR04022">
    <property type="entry name" value="sulfur_SfnB"/>
    <property type="match status" value="1"/>
</dbReference>
<feature type="compositionally biased region" description="Polar residues" evidence="2">
    <location>
        <begin position="1"/>
        <end position="12"/>
    </location>
</feature>
<feature type="domain" description="Acyl-CoA dehydrogenase C-terminal" evidence="4">
    <location>
        <begin position="256"/>
        <end position="389"/>
    </location>
</feature>
<dbReference type="Pfam" id="PF08028">
    <property type="entry name" value="Acyl-CoA_dh_2"/>
    <property type="match status" value="1"/>
</dbReference>
<dbReference type="InterPro" id="IPR036250">
    <property type="entry name" value="AcylCo_DH-like_C"/>
</dbReference>